<organism evidence="1">
    <name type="scientific">Siphoviridae sp. ctNqI2</name>
    <dbReference type="NCBI Taxonomy" id="2823576"/>
    <lineage>
        <taxon>Viruses</taxon>
        <taxon>Duplodnaviria</taxon>
        <taxon>Heunggongvirae</taxon>
        <taxon>Uroviricota</taxon>
        <taxon>Caudoviricetes</taxon>
    </lineage>
</organism>
<name>A0A8S5LD30_9CAUD</name>
<sequence>MIKWTGKSTDGRWNKTVEADSYFELLEKLVDKGYIGDYIDSDSQLFHELGYVSQEVSELEERLNYEETADDALVELENFEWDKVLRNLTDKEIESAIRGCDSQAYYQEFEVTQ</sequence>
<dbReference type="EMBL" id="BK014689">
    <property type="protein sequence ID" value="DAD67917.1"/>
    <property type="molecule type" value="Genomic_DNA"/>
</dbReference>
<proteinExistence type="predicted"/>
<evidence type="ECO:0000313" key="1">
    <source>
        <dbReference type="EMBL" id="DAD67917.1"/>
    </source>
</evidence>
<accession>A0A8S5LD30</accession>
<protein>
    <submittedName>
        <fullName evidence="1">Uncharacterized protein</fullName>
    </submittedName>
</protein>
<reference evidence="1" key="1">
    <citation type="journal article" date="2021" name="Proc. Natl. Acad. Sci. U.S.A.">
        <title>A Catalog of Tens of Thousands of Viruses from Human Metagenomes Reveals Hidden Associations with Chronic Diseases.</title>
        <authorList>
            <person name="Tisza M.J."/>
            <person name="Buck C.B."/>
        </authorList>
    </citation>
    <scope>NUCLEOTIDE SEQUENCE</scope>
    <source>
        <strain evidence="1">CtNqI2</strain>
    </source>
</reference>